<protein>
    <submittedName>
        <fullName evidence="2">Uncharacterized protein</fullName>
    </submittedName>
</protein>
<reference evidence="2" key="1">
    <citation type="submission" date="2019-10" db="EMBL/GenBank/DDBJ databases">
        <title>Conservation and host-specific expression of non-tandemly repeated heterogenous ribosome RNA gene in arbuscular mycorrhizal fungi.</title>
        <authorList>
            <person name="Maeda T."/>
            <person name="Kobayashi Y."/>
            <person name="Nakagawa T."/>
            <person name="Ezawa T."/>
            <person name="Yamaguchi K."/>
            <person name="Bino T."/>
            <person name="Nishimoto Y."/>
            <person name="Shigenobu S."/>
            <person name="Kawaguchi M."/>
        </authorList>
    </citation>
    <scope>NUCLEOTIDE SEQUENCE</scope>
    <source>
        <strain evidence="2">HR1</strain>
    </source>
</reference>
<dbReference type="InterPro" id="IPR027417">
    <property type="entry name" value="P-loop_NTPase"/>
</dbReference>
<dbReference type="Proteomes" id="UP000615446">
    <property type="component" value="Unassembled WGS sequence"/>
</dbReference>
<feature type="region of interest" description="Disordered" evidence="1">
    <location>
        <begin position="816"/>
        <end position="844"/>
    </location>
</feature>
<proteinExistence type="predicted"/>
<sequence>MEKSFNCLVLGVETLNSLAAFSVNFYKEDNEIFTKLGNNRYDIEKFKVDHLKDYICDITNSDKQAMRLWRVNVTRDDIKVNVSTEEDIKDKLNGEVMEYSKLFKRYFQDKDEKFVENTHIIAIIPTAVLPMYTPSNEIKTEIKNKVLKTFPHIKSLSINQLVETLALIWDIEELERFSPNPQNDPCFKLKMEPSFFKINLPRGITKKTSKKVDLCLPSYDNSRMNNYHNPFYNDPQFIETVSLVQEKVEENPGDVIVLSGVSGGGKTSTAFGIAMQCWSIYIDFSPSAGTYGNHVGEELENIRVINPSFEHNDQQNQAFRMLDRVILSRELLLIKMLIEEKISTPKEWLFVQLQMDDYMIRQILSHKDYGSNGTFSTLLKIINSCLKVDYLTLILDEAQVLCRRDYGEYKGSSVSNKKWNLLQAYVEHLTILPVTCLIAGTYMHMASGISLVASVGKADSLNAHIVLKLPFLSQNDVLRCLDAVIDLTDVTTKTRNCLGHILKGRPRNCASFVRMLISERESKNRTKDQEIQELLFLWFERIRLDMAVYLENACMYPRANKFNPETAIMDVLRLRVFYDHKFEHAIKLLQHSIIPCQSPDYITLNSNNDSSHKIKINTSLESYLVSSIELFLLKRGKSLVNVFVDNIILLNNISSIGNELDAVFITAMIQKRGLNVRKELDQWKNGQVFDLPSWITSTMRFMTISNLSGSVPITEYIDNMTYYRSYGIQPDRFSGSDAVVAFADDEQNVVLLSASCTVSGEPIERSKIKEQVFKSCMKFQYMEKTRKRKREDFQIEDHEEEFSWKKEECLEVGLGEIPTNEGNNAKEEKEKKHNQDFNPDDDDDVNFDLNYIENTKGYHVSRVSKRAHYHEKIKSSTENRKHIYVSVELPHRASKERPDLFRLNDYGDLVIIVDDRNMEYVFGPVIKELVKRISYKENQEDLMDQTE</sequence>
<feature type="compositionally biased region" description="Basic and acidic residues" evidence="1">
    <location>
        <begin position="824"/>
        <end position="835"/>
    </location>
</feature>
<dbReference type="AlphaFoldDB" id="A0A8H3LLD7"/>
<comment type="caution">
    <text evidence="2">The sequence shown here is derived from an EMBL/GenBank/DDBJ whole genome shotgun (WGS) entry which is preliminary data.</text>
</comment>
<evidence type="ECO:0000256" key="1">
    <source>
        <dbReference type="SAM" id="MobiDB-lite"/>
    </source>
</evidence>
<dbReference type="OrthoDB" id="2377236at2759"/>
<dbReference type="SUPFAM" id="SSF52540">
    <property type="entry name" value="P-loop containing nucleoside triphosphate hydrolases"/>
    <property type="match status" value="1"/>
</dbReference>
<evidence type="ECO:0000313" key="3">
    <source>
        <dbReference type="Proteomes" id="UP000615446"/>
    </source>
</evidence>
<evidence type="ECO:0000313" key="2">
    <source>
        <dbReference type="EMBL" id="GES90747.1"/>
    </source>
</evidence>
<organism evidence="2 3">
    <name type="scientific">Rhizophagus clarus</name>
    <dbReference type="NCBI Taxonomy" id="94130"/>
    <lineage>
        <taxon>Eukaryota</taxon>
        <taxon>Fungi</taxon>
        <taxon>Fungi incertae sedis</taxon>
        <taxon>Mucoromycota</taxon>
        <taxon>Glomeromycotina</taxon>
        <taxon>Glomeromycetes</taxon>
        <taxon>Glomerales</taxon>
        <taxon>Glomeraceae</taxon>
        <taxon>Rhizophagus</taxon>
    </lineage>
</organism>
<gene>
    <name evidence="2" type="ORF">RCL2_001757800</name>
</gene>
<dbReference type="EMBL" id="BLAL01000196">
    <property type="protein sequence ID" value="GES90747.1"/>
    <property type="molecule type" value="Genomic_DNA"/>
</dbReference>
<name>A0A8H3LLD7_9GLOM</name>
<accession>A0A8H3LLD7</accession>